<dbReference type="InterPro" id="IPR001036">
    <property type="entry name" value="Acrflvin-R"/>
</dbReference>
<name>A0AAJ0XHB4_HALSE</name>
<keyword evidence="3" id="KW-1185">Reference proteome</keyword>
<evidence type="ECO:0008006" key="4">
    <source>
        <dbReference type="Google" id="ProtNLM"/>
    </source>
</evidence>
<evidence type="ECO:0000313" key="3">
    <source>
        <dbReference type="Proteomes" id="UP001296967"/>
    </source>
</evidence>
<dbReference type="PANTHER" id="PTHR32063">
    <property type="match status" value="1"/>
</dbReference>
<feature type="transmembrane region" description="Helical" evidence="1">
    <location>
        <begin position="359"/>
        <end position="379"/>
    </location>
</feature>
<feature type="transmembrane region" description="Helical" evidence="1">
    <location>
        <begin position="430"/>
        <end position="450"/>
    </location>
</feature>
<feature type="transmembrane region" description="Helical" evidence="1">
    <location>
        <begin position="462"/>
        <end position="485"/>
    </location>
</feature>
<feature type="transmembrane region" description="Helical" evidence="1">
    <location>
        <begin position="385"/>
        <end position="410"/>
    </location>
</feature>
<reference evidence="2" key="2">
    <citation type="journal article" date="2020" name="Microorganisms">
        <title>Osmotic Adaptation and Compatible Solute Biosynthesis of Phototrophic Bacteria as Revealed from Genome Analyses.</title>
        <authorList>
            <person name="Imhoff J.F."/>
            <person name="Rahn T."/>
            <person name="Kunzel S."/>
            <person name="Keller A."/>
            <person name="Neulinger S.C."/>
        </authorList>
    </citation>
    <scope>NUCLEOTIDE SEQUENCE</scope>
    <source>
        <strain evidence="2">DSM 4395</strain>
    </source>
</reference>
<protein>
    <recommendedName>
        <fullName evidence="4">Efflux RND transporter permease subunit</fullName>
    </recommendedName>
</protein>
<dbReference type="GO" id="GO:0005886">
    <property type="term" value="C:plasma membrane"/>
    <property type="evidence" value="ECO:0007669"/>
    <property type="project" value="TreeGrafter"/>
</dbReference>
<feature type="transmembrane region" description="Helical" evidence="1">
    <location>
        <begin position="856"/>
        <end position="876"/>
    </location>
</feature>
<gene>
    <name evidence="2" type="ORF">CCR82_13335</name>
</gene>
<feature type="transmembrane region" description="Helical" evidence="1">
    <location>
        <begin position="333"/>
        <end position="352"/>
    </location>
</feature>
<dbReference type="Gene3D" id="3.30.70.1430">
    <property type="entry name" value="Multidrug efflux transporter AcrB pore domain"/>
    <property type="match status" value="2"/>
</dbReference>
<feature type="transmembrane region" description="Helical" evidence="1">
    <location>
        <begin position="522"/>
        <end position="543"/>
    </location>
</feature>
<dbReference type="SUPFAM" id="SSF82866">
    <property type="entry name" value="Multidrug efflux transporter AcrB transmembrane domain"/>
    <property type="match status" value="2"/>
</dbReference>
<keyword evidence="1" id="KW-1133">Transmembrane helix</keyword>
<reference evidence="2" key="1">
    <citation type="submission" date="2017-05" db="EMBL/GenBank/DDBJ databases">
        <authorList>
            <person name="Imhoff J.F."/>
            <person name="Rahn T."/>
            <person name="Kuenzel S."/>
            <person name="Neulinger S.C."/>
        </authorList>
    </citation>
    <scope>NUCLEOTIDE SEQUENCE</scope>
    <source>
        <strain evidence="2">DSM 4395</strain>
    </source>
</reference>
<dbReference type="PANTHER" id="PTHR32063:SF14">
    <property type="entry name" value="BLL4319 PROTEIN"/>
    <property type="match status" value="1"/>
</dbReference>
<dbReference type="Gene3D" id="1.20.1640.10">
    <property type="entry name" value="Multidrug efflux transporter AcrB transmembrane domain"/>
    <property type="match status" value="2"/>
</dbReference>
<sequence>MKLTTLAVTRPVVATVVSLLVIVIGLAAVLNLPVREYPDVDDPTITATVIYPGAAAEVVEREITEPIEEAVSGIDGVRQIRANSRDGRARIEVEFSLNRDLDLAAADVRDRISTVRNALPDEAEDPEISQQSLQAQVVMWVTLTSDELDRLALSDLADRVLVDQLSTVPGVAQVLFGGERRYAMRIHLDLQRLAAHRLTVLDVEQALRARNLELPAGRLISDTRELTLRTMTELERPQAYRELIIAERDGAEIRLAEVAEIEFGPESYRTAVRLNGEDAIGLGVVRQSGSNLVAISADVRAKLEALSARIPDSVSVNIPYDAATFVEASIRQILMTLLLTIALVILVVFVALGSWRATLVPAATIPASVIGAFILLWALGYSINVLTLLALILAIGMLVDDAIVVGENVFRFSEQGKPRLLAADLGAGEVAFAVIATTVVLLAVITPLAFLTGDSGRLFSEFAAGLGGALGLSSLIALTIGVTVASKLIDAERIEASPLRRRVGGLFESLSRGYLRLLKGVLAARWLVVILALLLLAATVWLYRELPRELSPREDRGAVFIPVAAPEGTTLDAMVAILEQIEAVLQPLTEEDGPAEHVISLVAPRSAGQGPVNSGIVILKLKHWSQREQSQFAVTRQLLPKLAGISGAQAFAVNPPSLGGEGFQQPVQMAITGPNLDEAHRLAQAVLKEARQVPGIAQARLDFQPTNPQLRIQVDRDRAAALGISPADIGRTLQILMGGEDITDFSIAAETYEVMVRARRAERMSPHDLGEVYVRAEDGSLVALSGLIETELVGRAAERLRVDRLPAVTLKGSLAGGSALGDVLDALAERARPLLPDDVQIKWLGVSQDYQRSGRAFQLAFLLALTIVFLVLAAQFESFIQPIVLLAGVPLALFGALLALLIAGGSINLYSQIGFILVVGIMAKNAILLVEFINQLRDRGEDLRPALEGAARIRFRPILMTSIATLFGALPLALAFGPGAETRRIIGLAILGGVLAATLLTLFLVPVLYLLLAKRTSARSALADELAKQHAEAKTGPATSTTS</sequence>
<dbReference type="SUPFAM" id="SSF82693">
    <property type="entry name" value="Multidrug efflux transporter AcrB pore domain, PN1, PN2, PC1 and PC2 subdomains"/>
    <property type="match status" value="4"/>
</dbReference>
<evidence type="ECO:0000256" key="1">
    <source>
        <dbReference type="SAM" id="Phobius"/>
    </source>
</evidence>
<dbReference type="Gene3D" id="3.30.2090.10">
    <property type="entry name" value="Multidrug efflux transporter AcrB TolC docking domain, DN and DC subdomains"/>
    <property type="match status" value="2"/>
</dbReference>
<keyword evidence="1" id="KW-0812">Transmembrane</keyword>
<dbReference type="SUPFAM" id="SSF82714">
    <property type="entry name" value="Multidrug efflux transporter AcrB TolC docking domain, DN and DC subdomains"/>
    <property type="match status" value="2"/>
</dbReference>
<feature type="transmembrane region" description="Helical" evidence="1">
    <location>
        <begin position="883"/>
        <end position="907"/>
    </location>
</feature>
<accession>A0AAJ0XHB4</accession>
<dbReference type="InterPro" id="IPR027463">
    <property type="entry name" value="AcrB_DN_DC_subdom"/>
</dbReference>
<dbReference type="AlphaFoldDB" id="A0AAJ0XHB4"/>
<dbReference type="GO" id="GO:0042910">
    <property type="term" value="F:xenobiotic transmembrane transporter activity"/>
    <property type="evidence" value="ECO:0007669"/>
    <property type="project" value="TreeGrafter"/>
</dbReference>
<feature type="transmembrane region" description="Helical" evidence="1">
    <location>
        <begin position="12"/>
        <end position="34"/>
    </location>
</feature>
<dbReference type="Proteomes" id="UP001296967">
    <property type="component" value="Unassembled WGS sequence"/>
</dbReference>
<dbReference type="EMBL" id="NHSF01000065">
    <property type="protein sequence ID" value="MBK5931472.1"/>
    <property type="molecule type" value="Genomic_DNA"/>
</dbReference>
<proteinExistence type="predicted"/>
<dbReference type="RefSeq" id="WP_201246308.1">
    <property type="nucleotide sequence ID" value="NZ_NHSF01000065.1"/>
</dbReference>
<evidence type="ECO:0000313" key="2">
    <source>
        <dbReference type="EMBL" id="MBK5931472.1"/>
    </source>
</evidence>
<dbReference type="Gene3D" id="3.30.70.1320">
    <property type="entry name" value="Multidrug efflux transporter AcrB pore domain like"/>
    <property type="match status" value="1"/>
</dbReference>
<comment type="caution">
    <text evidence="2">The sequence shown here is derived from an EMBL/GenBank/DDBJ whole genome shotgun (WGS) entry which is preliminary data.</text>
</comment>
<keyword evidence="1" id="KW-0472">Membrane</keyword>
<dbReference type="Pfam" id="PF00873">
    <property type="entry name" value="ACR_tran"/>
    <property type="match status" value="1"/>
</dbReference>
<dbReference type="Gene3D" id="3.30.70.1440">
    <property type="entry name" value="Multidrug efflux transporter AcrB pore domain"/>
    <property type="match status" value="1"/>
</dbReference>
<feature type="transmembrane region" description="Helical" evidence="1">
    <location>
        <begin position="955"/>
        <end position="976"/>
    </location>
</feature>
<organism evidence="2 3">
    <name type="scientific">Halochromatium salexigens</name>
    <name type="common">Chromatium salexigens</name>
    <dbReference type="NCBI Taxonomy" id="49447"/>
    <lineage>
        <taxon>Bacteria</taxon>
        <taxon>Pseudomonadati</taxon>
        <taxon>Pseudomonadota</taxon>
        <taxon>Gammaproteobacteria</taxon>
        <taxon>Chromatiales</taxon>
        <taxon>Chromatiaceae</taxon>
        <taxon>Halochromatium</taxon>
    </lineage>
</organism>
<feature type="transmembrane region" description="Helical" evidence="1">
    <location>
        <begin position="913"/>
        <end position="934"/>
    </location>
</feature>
<feature type="transmembrane region" description="Helical" evidence="1">
    <location>
        <begin position="988"/>
        <end position="1012"/>
    </location>
</feature>
<dbReference type="PRINTS" id="PR00702">
    <property type="entry name" value="ACRIFLAVINRP"/>
</dbReference>